<keyword evidence="2" id="KW-1185">Reference proteome</keyword>
<protein>
    <submittedName>
        <fullName evidence="1">SRPBCC family protein</fullName>
    </submittedName>
</protein>
<name>A0ABZ1Z4T5_9NOCA</name>
<evidence type="ECO:0000313" key="2">
    <source>
        <dbReference type="Proteomes" id="UP001432062"/>
    </source>
</evidence>
<dbReference type="InterPro" id="IPR023393">
    <property type="entry name" value="START-like_dom_sf"/>
</dbReference>
<gene>
    <name evidence="1" type="ORF">OG563_13245</name>
</gene>
<proteinExistence type="predicted"/>
<dbReference type="RefSeq" id="WP_327093864.1">
    <property type="nucleotide sequence ID" value="NZ_CP109149.1"/>
</dbReference>
<dbReference type="InterPro" id="IPR019587">
    <property type="entry name" value="Polyketide_cyclase/dehydratase"/>
</dbReference>
<accession>A0ABZ1Z4T5</accession>
<dbReference type="EMBL" id="CP109441">
    <property type="protein sequence ID" value="WUV49070.1"/>
    <property type="molecule type" value="Genomic_DNA"/>
</dbReference>
<sequence>MWEYEYSAETAVAPEALWRCWSDVESWPEWNEGLDEIEIDGPFEVGTSFTMTLPGGDTVRMRLVEIEPGELFTDEMDGGDFTVVTEHRLEPAGEGWTRVVYRTEVIGDAADTVGPEIGPAITADFPDVVAALIKTAQALG</sequence>
<dbReference type="Gene3D" id="3.30.530.20">
    <property type="match status" value="1"/>
</dbReference>
<dbReference type="Proteomes" id="UP001432062">
    <property type="component" value="Chromosome"/>
</dbReference>
<reference evidence="1" key="1">
    <citation type="submission" date="2022-10" db="EMBL/GenBank/DDBJ databases">
        <title>The complete genomes of actinobacterial strains from the NBC collection.</title>
        <authorList>
            <person name="Joergensen T.S."/>
            <person name="Alvarez Arevalo M."/>
            <person name="Sterndorff E.B."/>
            <person name="Faurdal D."/>
            <person name="Vuksanovic O."/>
            <person name="Mourched A.-S."/>
            <person name="Charusanti P."/>
            <person name="Shaw S."/>
            <person name="Blin K."/>
            <person name="Weber T."/>
        </authorList>
    </citation>
    <scope>NUCLEOTIDE SEQUENCE</scope>
    <source>
        <strain evidence="1">NBC_01482</strain>
    </source>
</reference>
<evidence type="ECO:0000313" key="1">
    <source>
        <dbReference type="EMBL" id="WUV49070.1"/>
    </source>
</evidence>
<dbReference type="Pfam" id="PF10604">
    <property type="entry name" value="Polyketide_cyc2"/>
    <property type="match status" value="1"/>
</dbReference>
<dbReference type="SUPFAM" id="SSF55961">
    <property type="entry name" value="Bet v1-like"/>
    <property type="match status" value="1"/>
</dbReference>
<organism evidence="1 2">
    <name type="scientific">Nocardia vinacea</name>
    <dbReference type="NCBI Taxonomy" id="96468"/>
    <lineage>
        <taxon>Bacteria</taxon>
        <taxon>Bacillati</taxon>
        <taxon>Actinomycetota</taxon>
        <taxon>Actinomycetes</taxon>
        <taxon>Mycobacteriales</taxon>
        <taxon>Nocardiaceae</taxon>
        <taxon>Nocardia</taxon>
    </lineage>
</organism>